<feature type="domain" description="Roc" evidence="10">
    <location>
        <begin position="1"/>
        <end position="170"/>
    </location>
</feature>
<evidence type="ECO:0000256" key="4">
    <source>
        <dbReference type="ARBA" id="ARBA00022741"/>
    </source>
</evidence>
<dbReference type="Proteomes" id="UP000887566">
    <property type="component" value="Unplaced"/>
</dbReference>
<keyword evidence="3" id="KW-0677">Repeat</keyword>
<evidence type="ECO:0000256" key="1">
    <source>
        <dbReference type="ARBA" id="ARBA00012513"/>
    </source>
</evidence>
<dbReference type="Pfam" id="PF16095">
    <property type="entry name" value="COR-A"/>
    <property type="match status" value="1"/>
</dbReference>
<dbReference type="Gene3D" id="1.10.10.10">
    <property type="entry name" value="Winged helix-like DNA-binding domain superfamily/Winged helix DNA-binding domain"/>
    <property type="match status" value="1"/>
</dbReference>
<evidence type="ECO:0000313" key="12">
    <source>
        <dbReference type="WBParaSite" id="PSAMB.scaffold8018size6753.g30868.t1"/>
    </source>
</evidence>
<dbReference type="GO" id="GO:0005524">
    <property type="term" value="F:ATP binding"/>
    <property type="evidence" value="ECO:0007669"/>
    <property type="project" value="UniProtKB-KW"/>
</dbReference>
<dbReference type="GO" id="GO:0016301">
    <property type="term" value="F:kinase activity"/>
    <property type="evidence" value="ECO:0007669"/>
    <property type="project" value="UniProtKB-KW"/>
</dbReference>
<dbReference type="WBParaSite" id="PSAMB.scaffold8018size6753.g30868.t1">
    <property type="protein sequence ID" value="PSAMB.scaffold8018size6753.g30868.t1"/>
    <property type="gene ID" value="PSAMB.scaffold8018size6753.g30868"/>
</dbReference>
<dbReference type="InterPro" id="IPR027417">
    <property type="entry name" value="P-loop_NTPase"/>
</dbReference>
<dbReference type="InterPro" id="IPR020859">
    <property type="entry name" value="ROC"/>
</dbReference>
<keyword evidence="11" id="KW-1185">Reference proteome</keyword>
<name>A0A914XFE4_9BILA</name>
<dbReference type="InterPro" id="IPR036388">
    <property type="entry name" value="WH-like_DNA-bd_sf"/>
</dbReference>
<evidence type="ECO:0000256" key="3">
    <source>
        <dbReference type="ARBA" id="ARBA00022737"/>
    </source>
</evidence>
<evidence type="ECO:0000256" key="7">
    <source>
        <dbReference type="ARBA" id="ARBA00023134"/>
    </source>
</evidence>
<evidence type="ECO:0000256" key="8">
    <source>
        <dbReference type="ARBA" id="ARBA00047899"/>
    </source>
</evidence>
<accession>A0A914XFE4</accession>
<comment type="catalytic activity">
    <reaction evidence="8">
        <text>L-threonyl-[protein] + ATP = O-phospho-L-threonyl-[protein] + ADP + H(+)</text>
        <dbReference type="Rhea" id="RHEA:46608"/>
        <dbReference type="Rhea" id="RHEA-COMP:11060"/>
        <dbReference type="Rhea" id="RHEA-COMP:11605"/>
        <dbReference type="ChEBI" id="CHEBI:15378"/>
        <dbReference type="ChEBI" id="CHEBI:30013"/>
        <dbReference type="ChEBI" id="CHEBI:30616"/>
        <dbReference type="ChEBI" id="CHEBI:61977"/>
        <dbReference type="ChEBI" id="CHEBI:456216"/>
        <dbReference type="EC" id="2.7.11.1"/>
    </reaction>
</comment>
<dbReference type="InterPro" id="IPR032171">
    <property type="entry name" value="COR-A"/>
</dbReference>
<dbReference type="PANTHER" id="PTHR47679:SF2">
    <property type="entry name" value="C-TERMINAL OF ROC (COR) DOMAIN-CONTAINING PROTEIN"/>
    <property type="match status" value="1"/>
</dbReference>
<dbReference type="PANTHER" id="PTHR47679">
    <property type="entry name" value="PROTEIN TORNADO 1"/>
    <property type="match status" value="1"/>
</dbReference>
<dbReference type="AlphaFoldDB" id="A0A914XFE4"/>
<dbReference type="Pfam" id="PF08477">
    <property type="entry name" value="Roc"/>
    <property type="match status" value="1"/>
</dbReference>
<dbReference type="PROSITE" id="PS51424">
    <property type="entry name" value="ROC"/>
    <property type="match status" value="1"/>
</dbReference>
<organism evidence="11 12">
    <name type="scientific">Plectus sambesii</name>
    <dbReference type="NCBI Taxonomy" id="2011161"/>
    <lineage>
        <taxon>Eukaryota</taxon>
        <taxon>Metazoa</taxon>
        <taxon>Ecdysozoa</taxon>
        <taxon>Nematoda</taxon>
        <taxon>Chromadorea</taxon>
        <taxon>Plectida</taxon>
        <taxon>Plectina</taxon>
        <taxon>Plectoidea</taxon>
        <taxon>Plectidae</taxon>
        <taxon>Plectus</taxon>
    </lineage>
</organism>
<dbReference type="Gene3D" id="3.30.70.1390">
    <property type="entry name" value="ROC domain from the Parkinson's disease-associated leucine-rich repeat kinase 2"/>
    <property type="match status" value="1"/>
</dbReference>
<evidence type="ECO:0000256" key="6">
    <source>
        <dbReference type="ARBA" id="ARBA00022840"/>
    </source>
</evidence>
<reference evidence="12" key="1">
    <citation type="submission" date="2022-11" db="UniProtKB">
        <authorList>
            <consortium name="WormBaseParasite"/>
        </authorList>
    </citation>
    <scope>IDENTIFICATION</scope>
</reference>
<dbReference type="Gene3D" id="3.40.50.300">
    <property type="entry name" value="P-loop containing nucleotide triphosphate hydrolases"/>
    <property type="match status" value="1"/>
</dbReference>
<dbReference type="SUPFAM" id="SSF52540">
    <property type="entry name" value="P-loop containing nucleoside triphosphate hydrolases"/>
    <property type="match status" value="1"/>
</dbReference>
<evidence type="ECO:0000256" key="5">
    <source>
        <dbReference type="ARBA" id="ARBA00022777"/>
    </source>
</evidence>
<evidence type="ECO:0000313" key="11">
    <source>
        <dbReference type="Proteomes" id="UP000887566"/>
    </source>
</evidence>
<keyword evidence="5" id="KW-0418">Kinase</keyword>
<keyword evidence="6" id="KW-0067">ATP-binding</keyword>
<dbReference type="Gene3D" id="1.10.10.2200">
    <property type="match status" value="1"/>
</dbReference>
<dbReference type="InterPro" id="IPR057263">
    <property type="entry name" value="COR-B"/>
</dbReference>
<dbReference type="EC" id="2.7.11.1" evidence="1"/>
<keyword evidence="7" id="KW-0342">GTP-binding</keyword>
<evidence type="ECO:0000256" key="2">
    <source>
        <dbReference type="ARBA" id="ARBA00022679"/>
    </source>
</evidence>
<comment type="catalytic activity">
    <reaction evidence="9">
        <text>L-seryl-[protein] + ATP = O-phospho-L-seryl-[protein] + ADP + H(+)</text>
        <dbReference type="Rhea" id="RHEA:17989"/>
        <dbReference type="Rhea" id="RHEA-COMP:9863"/>
        <dbReference type="Rhea" id="RHEA-COMP:11604"/>
        <dbReference type="ChEBI" id="CHEBI:15378"/>
        <dbReference type="ChEBI" id="CHEBI:29999"/>
        <dbReference type="ChEBI" id="CHEBI:30616"/>
        <dbReference type="ChEBI" id="CHEBI:83421"/>
        <dbReference type="ChEBI" id="CHEBI:456216"/>
        <dbReference type="EC" id="2.7.11.1"/>
    </reaction>
</comment>
<keyword evidence="4" id="KW-0547">Nucleotide-binding</keyword>
<keyword evidence="2" id="KW-0808">Transferase</keyword>
<proteinExistence type="predicted"/>
<evidence type="ECO:0000259" key="10">
    <source>
        <dbReference type="PROSITE" id="PS51424"/>
    </source>
</evidence>
<dbReference type="Pfam" id="PF25497">
    <property type="entry name" value="COR-B"/>
    <property type="match status" value="1"/>
</dbReference>
<protein>
    <recommendedName>
        <fullName evidence="1">non-specific serine/threonine protein kinase</fullName>
        <ecNumber evidence="1">2.7.11.1</ecNumber>
    </recommendedName>
</protein>
<sequence>MVVGLGGAGKTSLVRALMSNQYQSDGTSNAEITDGIDIVEWNVKVPSPLNPGNRETINYSIWDFAGQAVYYNSHQFFLSNRAIYLLLWNARLGYEHAGLDFWLSSIACHAPLAPVFVVGTHADQVFRADLPMQDLQETFSQIVQFCNISVLTGQGVKELADKLFDVTLRQSYMGERVPSNWLQFEKMLLAKRDEKIIPFQDMQQEAIESQLMLDSQDVKECLTLLHELGSIQYFNKDLLRSQIITNPQWLVDVMACLISVKENVIKNGRFKRKSVKTIWAKYPKQLHSWLLHLTEEFELTYALTTEKTNVVPCLLPETEPEYEWPELSDDEIQEMKLTYQFKYLPAGLFNRAQSRLCQYSDNAAVWKKGSLLHKNRHIALLRQTKDQELVLIVQGPKPENVLFLVLEALILEFFHGVSYDLSIPCIDCVHMGSQDPHMFSLRNVKRAIDLKAPFLQCMKNFHIVAIDSLTSLLPPSSTADYERHITGMLHELKELSSSASAMVQVLVLCHALDSQSKKKEAITAKRLCSSLGTRNINASQLVIAGKQTQVELGTKLASCQVMIAVISEQFCKDQACADIFSFIKRNVKRPLVCAVIDANDQQWRSTIVGAIVSTEIYVNFNSTSHYDDKMDELLQRIKSKVQLSSVKKKKKAEEKFDVFISYSWLNSKDAVAKGLKEIASSLGE</sequence>
<evidence type="ECO:0000256" key="9">
    <source>
        <dbReference type="ARBA" id="ARBA00048679"/>
    </source>
</evidence>
<dbReference type="Gene3D" id="3.30.310.200">
    <property type="match status" value="1"/>
</dbReference>